<name>A0A5J4WHI1_9EUKA</name>
<protein>
    <submittedName>
        <fullName evidence="2">Uncharacterized protein</fullName>
    </submittedName>
</protein>
<dbReference type="EMBL" id="SNRW01001939">
    <property type="protein sequence ID" value="KAA6394460.1"/>
    <property type="molecule type" value="Genomic_DNA"/>
</dbReference>
<organism evidence="2 3">
    <name type="scientific">Streblomastix strix</name>
    <dbReference type="NCBI Taxonomy" id="222440"/>
    <lineage>
        <taxon>Eukaryota</taxon>
        <taxon>Metamonada</taxon>
        <taxon>Preaxostyla</taxon>
        <taxon>Oxymonadida</taxon>
        <taxon>Streblomastigidae</taxon>
        <taxon>Streblomastix</taxon>
    </lineage>
</organism>
<comment type="caution">
    <text evidence="2">The sequence shown here is derived from an EMBL/GenBank/DDBJ whole genome shotgun (WGS) entry which is preliminary data.</text>
</comment>
<dbReference type="AlphaFoldDB" id="A0A5J4WHI1"/>
<accession>A0A5J4WHI1</accession>
<feature type="region of interest" description="Disordered" evidence="1">
    <location>
        <begin position="77"/>
        <end position="98"/>
    </location>
</feature>
<evidence type="ECO:0000313" key="3">
    <source>
        <dbReference type="Proteomes" id="UP000324800"/>
    </source>
</evidence>
<gene>
    <name evidence="2" type="ORF">EZS28_010013</name>
</gene>
<dbReference type="Proteomes" id="UP000324800">
    <property type="component" value="Unassembled WGS sequence"/>
</dbReference>
<reference evidence="2 3" key="1">
    <citation type="submission" date="2019-03" db="EMBL/GenBank/DDBJ databases">
        <title>Single cell metagenomics reveals metabolic interactions within the superorganism composed of flagellate Streblomastix strix and complex community of Bacteroidetes bacteria on its surface.</title>
        <authorList>
            <person name="Treitli S.C."/>
            <person name="Kolisko M."/>
            <person name="Husnik F."/>
            <person name="Keeling P."/>
            <person name="Hampl V."/>
        </authorList>
    </citation>
    <scope>NUCLEOTIDE SEQUENCE [LARGE SCALE GENOMIC DNA]</scope>
    <source>
        <strain evidence="2">ST1C</strain>
    </source>
</reference>
<proteinExistence type="predicted"/>
<sequence>MLTEISGHKKSYTLRYLGLKASGEHHRGFGEGHLNVSVFIQGHARHEYLTINDQKALWREVDTNLYLDTERMELDEDDNHHHDHNHDHDQNHRYDKERNGRYDQFDLWRDRKRRRVISSECSGNGQNNDDQAEGQHCEVERQQLGQLRLFRNRQEQALPPVQTVIGAPVYMSSLRTAQEEAVRTANDISPNLNDESSVSWTSPESNNQEIEIPAANFRTAQQLLTAQDNQEKHNQSVNIQIYKQINQLHEVNREIQIQQQDVIVNNTQSNELIQQIDVTNLEQNIQQNIENIPMNELGNINDGDYQLTQIGATHSPQK</sequence>
<evidence type="ECO:0000313" key="2">
    <source>
        <dbReference type="EMBL" id="KAA6394460.1"/>
    </source>
</evidence>
<evidence type="ECO:0000256" key="1">
    <source>
        <dbReference type="SAM" id="MobiDB-lite"/>
    </source>
</evidence>